<proteinExistence type="inferred from homology"/>
<dbReference type="PANTHER" id="PTHR10695">
    <property type="entry name" value="DEPHOSPHO-COA KINASE-RELATED"/>
    <property type="match status" value="1"/>
</dbReference>
<dbReference type="SUPFAM" id="SSF52540">
    <property type="entry name" value="P-loop containing nucleoside triphosphate hydrolases"/>
    <property type="match status" value="1"/>
</dbReference>
<sequence length="244" mass="25390">MPVTPPGAVRHVPAWSRSRAVVRGSRPGRDVRQSGAMQRIGLTGGIASGKSVVAGRLAELGATVIDHDVLARDAVRPGSAGLDAVADAFGPGVLAADGTLDRAALGALVFADAAQRERLNAILHPEIRRLSAEHDAAAAAAGPGAVVVHDIPLLVETGQAEAFGMLVVVDAPPEQRVRRLVEGRGLTVEEAERRVAAQAPDEARRAVADVVLDGTGTVEHLRAQVDALWQRIDEERLAEADAGL</sequence>
<evidence type="ECO:0000256" key="4">
    <source>
        <dbReference type="NCBIfam" id="TIGR00152"/>
    </source>
</evidence>
<dbReference type="GO" id="GO:0015937">
    <property type="term" value="P:coenzyme A biosynthetic process"/>
    <property type="evidence" value="ECO:0007669"/>
    <property type="project" value="UniProtKB-UniRule"/>
</dbReference>
<name>A0A512DFE1_9CELL</name>
<evidence type="ECO:0000313" key="6">
    <source>
        <dbReference type="Proteomes" id="UP000321181"/>
    </source>
</evidence>
<comment type="similarity">
    <text evidence="3">Belongs to the CoaE family.</text>
</comment>
<comment type="catalytic activity">
    <reaction evidence="3">
        <text>3'-dephospho-CoA + ATP = ADP + CoA + H(+)</text>
        <dbReference type="Rhea" id="RHEA:18245"/>
        <dbReference type="ChEBI" id="CHEBI:15378"/>
        <dbReference type="ChEBI" id="CHEBI:30616"/>
        <dbReference type="ChEBI" id="CHEBI:57287"/>
        <dbReference type="ChEBI" id="CHEBI:57328"/>
        <dbReference type="ChEBI" id="CHEBI:456216"/>
        <dbReference type="EC" id="2.7.1.24"/>
    </reaction>
</comment>
<dbReference type="EMBL" id="BJYY01000018">
    <property type="protein sequence ID" value="GEO35198.1"/>
    <property type="molecule type" value="Genomic_DNA"/>
</dbReference>
<comment type="pathway">
    <text evidence="3">Cofactor biosynthesis; coenzyme A biosynthesis; CoA from (R)-pantothenate: step 5/5.</text>
</comment>
<dbReference type="Proteomes" id="UP000321181">
    <property type="component" value="Unassembled WGS sequence"/>
</dbReference>
<comment type="caution">
    <text evidence="5">The sequence shown here is derived from an EMBL/GenBank/DDBJ whole genome shotgun (WGS) entry which is preliminary data.</text>
</comment>
<dbReference type="GO" id="GO:0005524">
    <property type="term" value="F:ATP binding"/>
    <property type="evidence" value="ECO:0007669"/>
    <property type="project" value="UniProtKB-UniRule"/>
</dbReference>
<dbReference type="PANTHER" id="PTHR10695:SF46">
    <property type="entry name" value="BIFUNCTIONAL COENZYME A SYNTHASE-RELATED"/>
    <property type="match status" value="1"/>
</dbReference>
<dbReference type="PROSITE" id="PS51219">
    <property type="entry name" value="DPCK"/>
    <property type="match status" value="1"/>
</dbReference>
<feature type="binding site" evidence="3">
    <location>
        <begin position="47"/>
        <end position="52"/>
    </location>
    <ligand>
        <name>ATP</name>
        <dbReference type="ChEBI" id="CHEBI:30616"/>
    </ligand>
</feature>
<evidence type="ECO:0000256" key="2">
    <source>
        <dbReference type="ARBA" id="ARBA00022840"/>
    </source>
</evidence>
<gene>
    <name evidence="3" type="primary">coaE</name>
    <name evidence="5" type="ORF">CAE01nite_29230</name>
</gene>
<dbReference type="UniPathway" id="UPA00241">
    <property type="reaction ID" value="UER00356"/>
</dbReference>
<dbReference type="Gene3D" id="3.40.50.300">
    <property type="entry name" value="P-loop containing nucleotide triphosphate hydrolases"/>
    <property type="match status" value="1"/>
</dbReference>
<comment type="function">
    <text evidence="3">Catalyzes the phosphorylation of the 3'-hydroxyl group of dephosphocoenzyme A to form coenzyme A.</text>
</comment>
<keyword evidence="3" id="KW-0963">Cytoplasm</keyword>
<organism evidence="5 6">
    <name type="scientific">Cellulomonas aerilata</name>
    <dbReference type="NCBI Taxonomy" id="515326"/>
    <lineage>
        <taxon>Bacteria</taxon>
        <taxon>Bacillati</taxon>
        <taxon>Actinomycetota</taxon>
        <taxon>Actinomycetes</taxon>
        <taxon>Micrococcales</taxon>
        <taxon>Cellulomonadaceae</taxon>
        <taxon>Cellulomonas</taxon>
    </lineage>
</organism>
<keyword evidence="6" id="KW-1185">Reference proteome</keyword>
<reference evidence="5 6" key="1">
    <citation type="submission" date="2019-07" db="EMBL/GenBank/DDBJ databases">
        <title>Whole genome shotgun sequence of Cellulomonas aerilata NBRC 106308.</title>
        <authorList>
            <person name="Hosoyama A."/>
            <person name="Uohara A."/>
            <person name="Ohji S."/>
            <person name="Ichikawa N."/>
        </authorList>
    </citation>
    <scope>NUCLEOTIDE SEQUENCE [LARGE SCALE GENOMIC DNA]</scope>
    <source>
        <strain evidence="5 6">NBRC 106308</strain>
    </source>
</reference>
<evidence type="ECO:0000256" key="1">
    <source>
        <dbReference type="ARBA" id="ARBA00022741"/>
    </source>
</evidence>
<dbReference type="NCBIfam" id="NF002879">
    <property type="entry name" value="PRK03333.1"/>
    <property type="match status" value="1"/>
</dbReference>
<keyword evidence="3" id="KW-0808">Transferase</keyword>
<evidence type="ECO:0000256" key="3">
    <source>
        <dbReference type="HAMAP-Rule" id="MF_00376"/>
    </source>
</evidence>
<dbReference type="InterPro" id="IPR001977">
    <property type="entry name" value="Depp_CoAkinase"/>
</dbReference>
<comment type="subcellular location">
    <subcellularLocation>
        <location evidence="3">Cytoplasm</location>
    </subcellularLocation>
</comment>
<dbReference type="Pfam" id="PF01121">
    <property type="entry name" value="CoaE"/>
    <property type="match status" value="1"/>
</dbReference>
<dbReference type="GO" id="GO:0005737">
    <property type="term" value="C:cytoplasm"/>
    <property type="evidence" value="ECO:0007669"/>
    <property type="project" value="UniProtKB-SubCell"/>
</dbReference>
<dbReference type="EC" id="2.7.1.24" evidence="3 4"/>
<keyword evidence="3" id="KW-0173">Coenzyme A biosynthesis</keyword>
<dbReference type="NCBIfam" id="TIGR00152">
    <property type="entry name" value="dephospho-CoA kinase"/>
    <property type="match status" value="1"/>
</dbReference>
<keyword evidence="3" id="KW-0418">Kinase</keyword>
<dbReference type="HAMAP" id="MF_00376">
    <property type="entry name" value="Dephospho_CoA_kinase"/>
    <property type="match status" value="1"/>
</dbReference>
<evidence type="ECO:0000313" key="5">
    <source>
        <dbReference type="EMBL" id="GEO35198.1"/>
    </source>
</evidence>
<dbReference type="AlphaFoldDB" id="A0A512DFE1"/>
<dbReference type="InterPro" id="IPR027417">
    <property type="entry name" value="P-loop_NTPase"/>
</dbReference>
<dbReference type="CDD" id="cd02022">
    <property type="entry name" value="DPCK"/>
    <property type="match status" value="1"/>
</dbReference>
<dbReference type="GO" id="GO:0004140">
    <property type="term" value="F:dephospho-CoA kinase activity"/>
    <property type="evidence" value="ECO:0007669"/>
    <property type="project" value="UniProtKB-UniRule"/>
</dbReference>
<keyword evidence="1 3" id="KW-0547">Nucleotide-binding</keyword>
<accession>A0A512DFE1</accession>
<keyword evidence="2 3" id="KW-0067">ATP-binding</keyword>
<protein>
    <recommendedName>
        <fullName evidence="3 4">Dephospho-CoA kinase</fullName>
        <ecNumber evidence="3 4">2.7.1.24</ecNumber>
    </recommendedName>
    <alternativeName>
        <fullName evidence="3">Dephosphocoenzyme A kinase</fullName>
    </alternativeName>
</protein>